<dbReference type="GO" id="GO:0008745">
    <property type="term" value="F:N-acetylmuramoyl-L-alanine amidase activity"/>
    <property type="evidence" value="ECO:0007669"/>
    <property type="project" value="UniProtKB-EC"/>
</dbReference>
<dbReference type="Pfam" id="PF01520">
    <property type="entry name" value="Amidase_3"/>
    <property type="match status" value="1"/>
</dbReference>
<dbReference type="InterPro" id="IPR002508">
    <property type="entry name" value="MurNAc-LAA_cat"/>
</dbReference>
<dbReference type="Gene3D" id="3.40.630.40">
    <property type="entry name" value="Zn-dependent exopeptidases"/>
    <property type="match status" value="1"/>
</dbReference>
<dbReference type="CDD" id="cd02696">
    <property type="entry name" value="MurNAc-LAA"/>
    <property type="match status" value="1"/>
</dbReference>
<dbReference type="AlphaFoldDB" id="A0A645GNX5"/>
<dbReference type="GO" id="GO:0009253">
    <property type="term" value="P:peptidoglycan catabolic process"/>
    <property type="evidence" value="ECO:0007669"/>
    <property type="project" value="InterPro"/>
</dbReference>
<gene>
    <name evidence="3" type="primary">lytC_17</name>
    <name evidence="3" type="ORF">SDC9_176064</name>
</gene>
<dbReference type="PANTHER" id="PTHR30404">
    <property type="entry name" value="N-ACETYLMURAMOYL-L-ALANINE AMIDASE"/>
    <property type="match status" value="1"/>
</dbReference>
<dbReference type="GO" id="GO:0030288">
    <property type="term" value="C:outer membrane-bounded periplasmic space"/>
    <property type="evidence" value="ECO:0007669"/>
    <property type="project" value="TreeGrafter"/>
</dbReference>
<dbReference type="EMBL" id="VSSQ01078981">
    <property type="protein sequence ID" value="MPN28621.1"/>
    <property type="molecule type" value="Genomic_DNA"/>
</dbReference>
<accession>A0A645GNX5</accession>
<comment type="caution">
    <text evidence="3">The sequence shown here is derived from an EMBL/GenBank/DDBJ whole genome shotgun (WGS) entry which is preliminary data.</text>
</comment>
<dbReference type="PANTHER" id="PTHR30404:SF0">
    <property type="entry name" value="N-ACETYLMURAMOYL-L-ALANINE AMIDASE AMIC"/>
    <property type="match status" value="1"/>
</dbReference>
<evidence type="ECO:0000256" key="1">
    <source>
        <dbReference type="ARBA" id="ARBA00022801"/>
    </source>
</evidence>
<dbReference type="SMART" id="SM00646">
    <property type="entry name" value="Ami_3"/>
    <property type="match status" value="1"/>
</dbReference>
<proteinExistence type="predicted"/>
<dbReference type="SUPFAM" id="SSF53187">
    <property type="entry name" value="Zn-dependent exopeptidases"/>
    <property type="match status" value="1"/>
</dbReference>
<name>A0A645GNX5_9ZZZZ</name>
<dbReference type="EC" id="3.5.1.28" evidence="3"/>
<evidence type="ECO:0000259" key="2">
    <source>
        <dbReference type="SMART" id="SM00646"/>
    </source>
</evidence>
<reference evidence="3" key="1">
    <citation type="submission" date="2019-08" db="EMBL/GenBank/DDBJ databases">
        <authorList>
            <person name="Kucharzyk K."/>
            <person name="Murdoch R.W."/>
            <person name="Higgins S."/>
            <person name="Loffler F."/>
        </authorList>
    </citation>
    <scope>NUCLEOTIDE SEQUENCE</scope>
</reference>
<protein>
    <submittedName>
        <fullName evidence="3">N-acetylmuramoyl-L-alanine amidase LytC</fullName>
        <ecNumber evidence="3">3.5.1.28</ecNumber>
    </submittedName>
</protein>
<organism evidence="3">
    <name type="scientific">bioreactor metagenome</name>
    <dbReference type="NCBI Taxonomy" id="1076179"/>
    <lineage>
        <taxon>unclassified sequences</taxon>
        <taxon>metagenomes</taxon>
        <taxon>ecological metagenomes</taxon>
    </lineage>
</organism>
<sequence length="87" mass="9539">MTFYRSGESSQLASKVQSALIKQTGATDKGTDAATFYVLRNTSMPSILVEMGFISNANEAARLSDNSYRNNVAQGIYNGIAEYFNNR</sequence>
<feature type="domain" description="MurNAc-LAA" evidence="2">
    <location>
        <begin position="2"/>
        <end position="81"/>
    </location>
</feature>
<keyword evidence="1 3" id="KW-0378">Hydrolase</keyword>
<dbReference type="InterPro" id="IPR050695">
    <property type="entry name" value="N-acetylmuramoyl_amidase_3"/>
</dbReference>
<evidence type="ECO:0000313" key="3">
    <source>
        <dbReference type="EMBL" id="MPN28621.1"/>
    </source>
</evidence>